<keyword evidence="2" id="KW-0853">WD repeat</keyword>
<keyword evidence="1" id="KW-1015">Disulfide bond</keyword>
<evidence type="ECO:0000256" key="2">
    <source>
        <dbReference type="PROSITE-ProRule" id="PRU00221"/>
    </source>
</evidence>
<dbReference type="SMART" id="SM00034">
    <property type="entry name" value="CLECT"/>
    <property type="match status" value="4"/>
</dbReference>
<dbReference type="InterPro" id="IPR001304">
    <property type="entry name" value="C-type_lectin-like"/>
</dbReference>
<evidence type="ECO:0000313" key="4">
    <source>
        <dbReference type="EMBL" id="KAF5897632.1"/>
    </source>
</evidence>
<feature type="non-terminal residue" evidence="4">
    <location>
        <position position="766"/>
    </location>
</feature>
<dbReference type="EMBL" id="QNUK01000227">
    <property type="protein sequence ID" value="KAF5897632.1"/>
    <property type="molecule type" value="Genomic_DNA"/>
</dbReference>
<sequence>AFSAVALVPWQYFYVNQGMTWYNAQNYCRTNYIDLVTVRSTQEANNMLTVASAAAPGYTGSVWLGLHRTWSWLTGEPYQLPWTSNQPNEGDSGAACGVLGGSGIGDWFCSTTHNFFCYDDSPTATSNFVLVTIALNWVDAEAYCRKHYTQIAVARSAQQEQQLMSMVSGDAFVGLISAIWSDNNFFSFRYWTTTSSHETKVVNNCVAMVISASGQWNDIPCTVLNPFICYGAAPSQPVSRLYHAVRHLVSWTDAQVYCRKRFTDLATVDSVNNVSSVMSQVDPIYTGVLWIGLQRATSTRWCWSTGDEPLSDYYNWAIGMPSGSAQCVSNMNGLWSNANCQTLLYFVCYSEGKGYIRINITKTWQDAQSYCRSTYTDLARIRSPWEQNQVNNVVGRWVTVWIGLFLDNWQWSDQWSRGFRNWLLEPPSVGSGDCGGVMAGNSGRWTNDSCSARHNFVCYGDVDRLYKNMQIVRVRLSSNGLENLDDPSVQAAMLFNIEQKLRASGMNQNFNLSWRVKTDGSVFKKIHLPLRPLGTLGYLERQYLYYTLMDSLKDTFEALVISRRLQPDDPSYVLDLSVSPVDLVAVSWSSHAVRLHAKETLRVLGEYQGHTGAVFGVQFSPSSSDLLYSGSSDGGLRCWDVRQPGSSAVRVFRSDPDHSYCSFDVSCNGTVVCAGTEQLADDSFLVFWDCRMTGGGAKQEGLLGVYSESHSDDITTVRFHPKQADRLASGSTDGLVNVFDLSLGEEDDALVTTCNCDSSASALCWS</sequence>
<name>A0A8J4WZ74_CLAMG</name>
<dbReference type="PROSITE" id="PS50041">
    <property type="entry name" value="C_TYPE_LECTIN_2"/>
    <property type="match status" value="4"/>
</dbReference>
<keyword evidence="5" id="KW-1185">Reference proteome</keyword>
<evidence type="ECO:0000313" key="5">
    <source>
        <dbReference type="Proteomes" id="UP000727407"/>
    </source>
</evidence>
<feature type="repeat" description="WD" evidence="2">
    <location>
        <begin position="607"/>
        <end position="649"/>
    </location>
</feature>
<feature type="non-terminal residue" evidence="4">
    <location>
        <position position="1"/>
    </location>
</feature>
<protein>
    <submittedName>
        <fullName evidence="4">Macrophage mannose receptor 1-like</fullName>
    </submittedName>
</protein>
<dbReference type="InterPro" id="IPR016187">
    <property type="entry name" value="CTDL_fold"/>
</dbReference>
<dbReference type="PANTHER" id="PTHR45784:SF3">
    <property type="entry name" value="C-TYPE LECTIN DOMAIN FAMILY 4 MEMBER K-LIKE-RELATED"/>
    <property type="match status" value="1"/>
</dbReference>
<dbReference type="SUPFAM" id="SSF50978">
    <property type="entry name" value="WD40 repeat-like"/>
    <property type="match status" value="1"/>
</dbReference>
<dbReference type="OrthoDB" id="6369810at2759"/>
<dbReference type="InterPro" id="IPR001680">
    <property type="entry name" value="WD40_rpt"/>
</dbReference>
<dbReference type="InterPro" id="IPR036322">
    <property type="entry name" value="WD40_repeat_dom_sf"/>
</dbReference>
<dbReference type="PROSITE" id="PS00615">
    <property type="entry name" value="C_TYPE_LECTIN_1"/>
    <property type="match status" value="1"/>
</dbReference>
<dbReference type="PANTHER" id="PTHR45784">
    <property type="entry name" value="C-TYPE LECTIN DOMAIN FAMILY 20 MEMBER A-RELATED"/>
    <property type="match status" value="1"/>
</dbReference>
<reference evidence="4" key="1">
    <citation type="submission" date="2020-07" db="EMBL/GenBank/DDBJ databases">
        <title>Clarias magur genome sequencing, assembly and annotation.</title>
        <authorList>
            <person name="Kushwaha B."/>
            <person name="Kumar R."/>
            <person name="Das P."/>
            <person name="Joshi C.G."/>
            <person name="Kumar D."/>
            <person name="Nagpure N.S."/>
            <person name="Pandey M."/>
            <person name="Agarwal S."/>
            <person name="Srivastava S."/>
            <person name="Singh M."/>
            <person name="Sahoo L."/>
            <person name="Jayasankar P."/>
            <person name="Meher P.K."/>
            <person name="Koringa P.G."/>
            <person name="Iquebal M.A."/>
            <person name="Das S.P."/>
            <person name="Bit A."/>
            <person name="Patnaik S."/>
            <person name="Patel N."/>
            <person name="Shah T.M."/>
            <person name="Hinsu A."/>
            <person name="Jena J.K."/>
        </authorList>
    </citation>
    <scope>NUCLEOTIDE SEQUENCE</scope>
    <source>
        <strain evidence="4">CIFAMagur01</strain>
        <tissue evidence="4">Testis</tissue>
    </source>
</reference>
<organism evidence="4 5">
    <name type="scientific">Clarias magur</name>
    <name type="common">Asian catfish</name>
    <name type="synonym">Macropteronotus magur</name>
    <dbReference type="NCBI Taxonomy" id="1594786"/>
    <lineage>
        <taxon>Eukaryota</taxon>
        <taxon>Metazoa</taxon>
        <taxon>Chordata</taxon>
        <taxon>Craniata</taxon>
        <taxon>Vertebrata</taxon>
        <taxon>Euteleostomi</taxon>
        <taxon>Actinopterygii</taxon>
        <taxon>Neopterygii</taxon>
        <taxon>Teleostei</taxon>
        <taxon>Ostariophysi</taxon>
        <taxon>Siluriformes</taxon>
        <taxon>Clariidae</taxon>
        <taxon>Clarias</taxon>
    </lineage>
</organism>
<dbReference type="InterPro" id="IPR016186">
    <property type="entry name" value="C-type_lectin-like/link_sf"/>
</dbReference>
<dbReference type="PROSITE" id="PS50082">
    <property type="entry name" value="WD_REPEATS_2"/>
    <property type="match status" value="2"/>
</dbReference>
<dbReference type="Gene3D" id="2.130.10.10">
    <property type="entry name" value="YVTN repeat-like/Quinoprotein amine dehydrogenase"/>
    <property type="match status" value="1"/>
</dbReference>
<proteinExistence type="predicted"/>
<dbReference type="PROSITE" id="PS50294">
    <property type="entry name" value="WD_REPEATS_REGION"/>
    <property type="match status" value="2"/>
</dbReference>
<keyword evidence="4" id="KW-0675">Receptor</keyword>
<feature type="domain" description="C-type lectin" evidence="3">
    <location>
        <begin position="348"/>
        <end position="459"/>
    </location>
</feature>
<dbReference type="Gene3D" id="3.10.100.10">
    <property type="entry name" value="Mannose-Binding Protein A, subunit A"/>
    <property type="match status" value="4"/>
</dbReference>
<feature type="domain" description="C-type lectin" evidence="3">
    <location>
        <begin position="113"/>
        <end position="230"/>
    </location>
</feature>
<accession>A0A8J4WZ74</accession>
<dbReference type="InterPro" id="IPR018378">
    <property type="entry name" value="C-type_lectin_CS"/>
</dbReference>
<dbReference type="AlphaFoldDB" id="A0A8J4WZ74"/>
<dbReference type="Pfam" id="PF00400">
    <property type="entry name" value="WD40"/>
    <property type="match status" value="2"/>
</dbReference>
<dbReference type="SMART" id="SM00320">
    <property type="entry name" value="WD40"/>
    <property type="match status" value="2"/>
</dbReference>
<feature type="domain" description="C-type lectin" evidence="3">
    <location>
        <begin position="12"/>
        <end position="118"/>
    </location>
</feature>
<dbReference type="Pfam" id="PF00059">
    <property type="entry name" value="Lectin_C"/>
    <property type="match status" value="4"/>
</dbReference>
<feature type="domain" description="C-type lectin" evidence="3">
    <location>
        <begin position="242"/>
        <end position="349"/>
    </location>
</feature>
<dbReference type="Proteomes" id="UP000727407">
    <property type="component" value="Unassembled WGS sequence"/>
</dbReference>
<dbReference type="SUPFAM" id="SSF56436">
    <property type="entry name" value="C-type lectin-like"/>
    <property type="match status" value="4"/>
</dbReference>
<evidence type="ECO:0000256" key="1">
    <source>
        <dbReference type="ARBA" id="ARBA00023157"/>
    </source>
</evidence>
<evidence type="ECO:0000259" key="3">
    <source>
        <dbReference type="PROSITE" id="PS50041"/>
    </source>
</evidence>
<comment type="caution">
    <text evidence="4">The sequence shown here is derived from an EMBL/GenBank/DDBJ whole genome shotgun (WGS) entry which is preliminary data.</text>
</comment>
<feature type="repeat" description="WD" evidence="2">
    <location>
        <begin position="707"/>
        <end position="749"/>
    </location>
</feature>
<gene>
    <name evidence="4" type="ORF">DAT39_012661</name>
</gene>
<dbReference type="InterPro" id="IPR015943">
    <property type="entry name" value="WD40/YVTN_repeat-like_dom_sf"/>
</dbReference>